<feature type="transmembrane region" description="Helical" evidence="1">
    <location>
        <begin position="327"/>
        <end position="346"/>
    </location>
</feature>
<dbReference type="GO" id="GO:0016020">
    <property type="term" value="C:membrane"/>
    <property type="evidence" value="ECO:0007669"/>
    <property type="project" value="TreeGrafter"/>
</dbReference>
<feature type="transmembrane region" description="Helical" evidence="1">
    <location>
        <begin position="12"/>
        <end position="36"/>
    </location>
</feature>
<dbReference type="PANTHER" id="PTHR23028">
    <property type="entry name" value="ACETYLTRANSFERASE"/>
    <property type="match status" value="1"/>
</dbReference>
<gene>
    <name evidence="3" type="ORF">L596_029666</name>
</gene>
<organism evidence="3 4">
    <name type="scientific">Steinernema carpocapsae</name>
    <name type="common">Entomopathogenic nematode</name>
    <dbReference type="NCBI Taxonomy" id="34508"/>
    <lineage>
        <taxon>Eukaryota</taxon>
        <taxon>Metazoa</taxon>
        <taxon>Ecdysozoa</taxon>
        <taxon>Nematoda</taxon>
        <taxon>Chromadorea</taxon>
        <taxon>Rhabditida</taxon>
        <taxon>Tylenchina</taxon>
        <taxon>Panagrolaimomorpha</taxon>
        <taxon>Strongyloidoidea</taxon>
        <taxon>Steinernematidae</taxon>
        <taxon>Steinernema</taxon>
    </lineage>
</organism>
<proteinExistence type="predicted"/>
<feature type="domain" description="Acyltransferase 3" evidence="2">
    <location>
        <begin position="24"/>
        <end position="314"/>
    </location>
</feature>
<evidence type="ECO:0000313" key="3">
    <source>
        <dbReference type="EMBL" id="TKR60081.1"/>
    </source>
</evidence>
<keyword evidence="1" id="KW-0472">Membrane</keyword>
<dbReference type="GO" id="GO:0016747">
    <property type="term" value="F:acyltransferase activity, transferring groups other than amino-acyl groups"/>
    <property type="evidence" value="ECO:0007669"/>
    <property type="project" value="InterPro"/>
</dbReference>
<dbReference type="OrthoDB" id="5875461at2759"/>
<dbReference type="AlphaFoldDB" id="A0A4U5LVB3"/>
<evidence type="ECO:0000256" key="1">
    <source>
        <dbReference type="SAM" id="Phobius"/>
    </source>
</evidence>
<evidence type="ECO:0000259" key="2">
    <source>
        <dbReference type="Pfam" id="PF01757"/>
    </source>
</evidence>
<sequence>MVSLASTCELLFFISVADSIFSSFFVLSGYLMAMIYRTKITRISDFGHFYKKRFLRLLPLYALTILATLAAGKYMIISSLFEFLAQDSKWALVLATNVGNMLDKKTYWDQVVEFKYLLHTWSLGVEMQYYLMVPFLFYMEAKCPSFRIVTHLLTFSSLCYHLLNPGTWGFDFVFARIWQFHLGSLSWQFTYLPKNGYWPPDSPQGPKNNSFLDVIHLILSGSFFLFLLPSPKWTQEAVRISGTLFSAVFFACPSMGKFSLMSSQFFSYLGDISYVLYLIHWPVIIFLRSCYGIATYSFVTGLFLALVLILVSALIHKVIEKPLLGHLPISILVFLISYTLSAYLASSSTTIKVYTKSY</sequence>
<dbReference type="InterPro" id="IPR002656">
    <property type="entry name" value="Acyl_transf_3_dom"/>
</dbReference>
<evidence type="ECO:0000313" key="4">
    <source>
        <dbReference type="Proteomes" id="UP000298663"/>
    </source>
</evidence>
<dbReference type="InterPro" id="IPR050879">
    <property type="entry name" value="Acyltransferase_3"/>
</dbReference>
<feature type="transmembrane region" description="Helical" evidence="1">
    <location>
        <begin position="116"/>
        <end position="138"/>
    </location>
</feature>
<feature type="transmembrane region" description="Helical" evidence="1">
    <location>
        <begin position="57"/>
        <end position="77"/>
    </location>
</feature>
<feature type="transmembrane region" description="Helical" evidence="1">
    <location>
        <begin position="294"/>
        <end position="315"/>
    </location>
</feature>
<dbReference type="Proteomes" id="UP000298663">
    <property type="component" value="Unassembled WGS sequence"/>
</dbReference>
<reference evidence="3 4" key="1">
    <citation type="journal article" date="2015" name="Genome Biol.">
        <title>Comparative genomics of Steinernema reveals deeply conserved gene regulatory networks.</title>
        <authorList>
            <person name="Dillman A.R."/>
            <person name="Macchietto M."/>
            <person name="Porter C.F."/>
            <person name="Rogers A."/>
            <person name="Williams B."/>
            <person name="Antoshechkin I."/>
            <person name="Lee M.M."/>
            <person name="Goodwin Z."/>
            <person name="Lu X."/>
            <person name="Lewis E.E."/>
            <person name="Goodrich-Blair H."/>
            <person name="Stock S.P."/>
            <person name="Adams B.J."/>
            <person name="Sternberg P.W."/>
            <person name="Mortazavi A."/>
        </authorList>
    </citation>
    <scope>NUCLEOTIDE SEQUENCE [LARGE SCALE GENOMIC DNA]</scope>
    <source>
        <strain evidence="3 4">ALL</strain>
    </source>
</reference>
<name>A0A4U5LVB3_STECR</name>
<protein>
    <recommendedName>
        <fullName evidence="2">Acyltransferase 3 domain-containing protein</fullName>
    </recommendedName>
</protein>
<accession>A0A4U5LVB3</accession>
<dbReference type="PANTHER" id="PTHR23028:SF53">
    <property type="entry name" value="ACYL_TRANSF_3 DOMAIN-CONTAINING PROTEIN"/>
    <property type="match status" value="1"/>
</dbReference>
<dbReference type="EMBL" id="AZBU02000012">
    <property type="protein sequence ID" value="TKR60081.1"/>
    <property type="molecule type" value="Genomic_DNA"/>
</dbReference>
<keyword evidence="1" id="KW-1133">Transmembrane helix</keyword>
<reference evidence="3 4" key="2">
    <citation type="journal article" date="2019" name="G3 (Bethesda)">
        <title>Hybrid Assembly of the Genome of the Entomopathogenic Nematode Steinernema carpocapsae Identifies the X-Chromosome.</title>
        <authorList>
            <person name="Serra L."/>
            <person name="Macchietto M."/>
            <person name="Macias-Munoz A."/>
            <person name="McGill C.J."/>
            <person name="Rodriguez I.M."/>
            <person name="Rodriguez B."/>
            <person name="Murad R."/>
            <person name="Mortazavi A."/>
        </authorList>
    </citation>
    <scope>NUCLEOTIDE SEQUENCE [LARGE SCALE GENOMIC DNA]</scope>
    <source>
        <strain evidence="3 4">ALL</strain>
    </source>
</reference>
<comment type="caution">
    <text evidence="3">The sequence shown here is derived from an EMBL/GenBank/DDBJ whole genome shotgun (WGS) entry which is preliminary data.</text>
</comment>
<keyword evidence="1" id="KW-0812">Transmembrane</keyword>
<keyword evidence="4" id="KW-1185">Reference proteome</keyword>
<dbReference type="GO" id="GO:0000271">
    <property type="term" value="P:polysaccharide biosynthetic process"/>
    <property type="evidence" value="ECO:0007669"/>
    <property type="project" value="TreeGrafter"/>
</dbReference>
<feature type="transmembrane region" description="Helical" evidence="1">
    <location>
        <begin position="265"/>
        <end position="287"/>
    </location>
</feature>
<dbReference type="Pfam" id="PF01757">
    <property type="entry name" value="Acyl_transf_3"/>
    <property type="match status" value="1"/>
</dbReference>